<sequence>MTGTRSLFNAFVKGFAEQLAGYGFERDKGMRIFRRSSRDGDVLIVELQSSTHSTREEKVFYINVALVLAPHWESDRHRLGLPTSALPKSYDGIWRRRIGFTTLPGGDQWKFKDQSTLARVAEVARRRVDETMPELLRMLDRDALFVDATDLFKVRAWTVRAWLLAEKGMSEELEHLLSAVHPGAVRRIRQYLANQDPHTPQTGGPLPARTPSRHPSDSPSDHPWFAPNAEQAVSGWITEDNVVQLMKRISGYIAYTYDDLDEVALTGALDDTNDESTDAWFRYPLIGMPPLTVHLARSLGSAVVSVRVEGNMGVILNTRIETLLDLL</sequence>
<dbReference type="RefSeq" id="WP_377568864.1">
    <property type="nucleotide sequence ID" value="NZ_JBHTMP010000009.1"/>
</dbReference>
<evidence type="ECO:0000313" key="2">
    <source>
        <dbReference type="EMBL" id="MFD1321084.1"/>
    </source>
</evidence>
<accession>A0ABW3Y9E7</accession>
<evidence type="ECO:0000256" key="1">
    <source>
        <dbReference type="SAM" id="MobiDB-lite"/>
    </source>
</evidence>
<feature type="region of interest" description="Disordered" evidence="1">
    <location>
        <begin position="194"/>
        <end position="225"/>
    </location>
</feature>
<gene>
    <name evidence="2" type="ORF">ACFQ4H_08290</name>
</gene>
<name>A0ABW3Y9E7_9ACTN</name>
<proteinExistence type="predicted"/>
<dbReference type="Proteomes" id="UP001597260">
    <property type="component" value="Unassembled WGS sequence"/>
</dbReference>
<reference evidence="3" key="1">
    <citation type="journal article" date="2019" name="Int. J. Syst. Evol. Microbiol.">
        <title>The Global Catalogue of Microorganisms (GCM) 10K type strain sequencing project: providing services to taxonomists for standard genome sequencing and annotation.</title>
        <authorList>
            <consortium name="The Broad Institute Genomics Platform"/>
            <consortium name="The Broad Institute Genome Sequencing Center for Infectious Disease"/>
            <person name="Wu L."/>
            <person name="Ma J."/>
        </authorList>
    </citation>
    <scope>NUCLEOTIDE SEQUENCE [LARGE SCALE GENOMIC DNA]</scope>
    <source>
        <strain evidence="3">JCM 31037</strain>
    </source>
</reference>
<dbReference type="Pfam" id="PF14137">
    <property type="entry name" value="DUF4304"/>
    <property type="match status" value="1"/>
</dbReference>
<keyword evidence="3" id="KW-1185">Reference proteome</keyword>
<comment type="caution">
    <text evidence="2">The sequence shown here is derived from an EMBL/GenBank/DDBJ whole genome shotgun (WGS) entry which is preliminary data.</text>
</comment>
<evidence type="ECO:0000313" key="3">
    <source>
        <dbReference type="Proteomes" id="UP001597260"/>
    </source>
</evidence>
<protein>
    <submittedName>
        <fullName evidence="2">DUF4304 domain-containing protein</fullName>
    </submittedName>
</protein>
<dbReference type="InterPro" id="IPR025412">
    <property type="entry name" value="DUF4304"/>
</dbReference>
<organism evidence="2 3">
    <name type="scientific">Micromonospora sonneratiae</name>
    <dbReference type="NCBI Taxonomy" id="1184706"/>
    <lineage>
        <taxon>Bacteria</taxon>
        <taxon>Bacillati</taxon>
        <taxon>Actinomycetota</taxon>
        <taxon>Actinomycetes</taxon>
        <taxon>Micromonosporales</taxon>
        <taxon>Micromonosporaceae</taxon>
        <taxon>Micromonospora</taxon>
    </lineage>
</organism>
<dbReference type="EMBL" id="JBHTMP010000009">
    <property type="protein sequence ID" value="MFD1321084.1"/>
    <property type="molecule type" value="Genomic_DNA"/>
</dbReference>